<dbReference type="Proteomes" id="UP000285456">
    <property type="component" value="Unassembled WGS sequence"/>
</dbReference>
<dbReference type="RefSeq" id="WP_118889467.1">
    <property type="nucleotide sequence ID" value="NZ_PHUT01000007.1"/>
</dbReference>
<sequence>MILERLLMENLNEWETIVDNLSCRNNELLVPTVNDTTTLHDFNVNLANFFSEVNFYFAKARRNKDAITRLIKNVLRDNYRGQNDLARRAAGIQLAQRYPVPEAVLPFQQNDHIDLFDLEDVFNGHYYILESIIQTLHVKSGAKITNNSLLNLERSLLEA</sequence>
<keyword evidence="2" id="KW-1185">Reference proteome</keyword>
<organism evidence="1 2">
    <name type="scientific">Oceanobacillus profundus</name>
    <dbReference type="NCBI Taxonomy" id="372463"/>
    <lineage>
        <taxon>Bacteria</taxon>
        <taxon>Bacillati</taxon>
        <taxon>Bacillota</taxon>
        <taxon>Bacilli</taxon>
        <taxon>Bacillales</taxon>
        <taxon>Bacillaceae</taxon>
        <taxon>Oceanobacillus</taxon>
    </lineage>
</organism>
<accession>A0A417YGJ5</accession>
<protein>
    <submittedName>
        <fullName evidence="1">Uncharacterized protein</fullName>
    </submittedName>
</protein>
<gene>
    <name evidence="1" type="ORF">D1B32_11765</name>
</gene>
<dbReference type="OrthoDB" id="2974169at2"/>
<dbReference type="EMBL" id="QWEH01000007">
    <property type="protein sequence ID" value="RHW31909.1"/>
    <property type="molecule type" value="Genomic_DNA"/>
</dbReference>
<dbReference type="AlphaFoldDB" id="A0A417YGJ5"/>
<evidence type="ECO:0000313" key="2">
    <source>
        <dbReference type="Proteomes" id="UP000285456"/>
    </source>
</evidence>
<proteinExistence type="predicted"/>
<name>A0A417YGJ5_9BACI</name>
<evidence type="ECO:0000313" key="1">
    <source>
        <dbReference type="EMBL" id="RHW31909.1"/>
    </source>
</evidence>
<comment type="caution">
    <text evidence="1">The sequence shown here is derived from an EMBL/GenBank/DDBJ whole genome shotgun (WGS) entry which is preliminary data.</text>
</comment>
<reference evidence="1 2" key="1">
    <citation type="journal article" date="2007" name="Int. J. Syst. Evol. Microbiol.">
        <title>Oceanobacillus profundus sp. nov., isolated from a deep-sea sediment core.</title>
        <authorList>
            <person name="Kim Y.G."/>
            <person name="Choi D.H."/>
            <person name="Hyun S."/>
            <person name="Cho B.C."/>
        </authorList>
    </citation>
    <scope>NUCLEOTIDE SEQUENCE [LARGE SCALE GENOMIC DNA]</scope>
    <source>
        <strain evidence="1 2">DSM 18246</strain>
    </source>
</reference>